<comment type="caution">
    <text evidence="6">The sequence shown here is derived from an EMBL/GenBank/DDBJ whole genome shotgun (WGS) entry which is preliminary data.</text>
</comment>
<evidence type="ECO:0000256" key="4">
    <source>
        <dbReference type="SAM" id="MobiDB-lite"/>
    </source>
</evidence>
<dbReference type="InterPro" id="IPR000210">
    <property type="entry name" value="BTB/POZ_dom"/>
</dbReference>
<feature type="domain" description="BTB" evidence="5">
    <location>
        <begin position="634"/>
        <end position="700"/>
    </location>
</feature>
<name>A0AAV7Y8K3_9EUKA</name>
<dbReference type="CDD" id="cd18186">
    <property type="entry name" value="BTB_POZ_ZBTB_KLHL-like"/>
    <property type="match status" value="1"/>
</dbReference>
<dbReference type="EMBL" id="JANTQA010000076">
    <property type="protein sequence ID" value="KAJ3423813.1"/>
    <property type="molecule type" value="Genomic_DNA"/>
</dbReference>
<dbReference type="AlphaFoldDB" id="A0AAV7Y8K3"/>
<keyword evidence="2 3" id="KW-0040">ANK repeat</keyword>
<feature type="region of interest" description="Disordered" evidence="4">
    <location>
        <begin position="529"/>
        <end position="555"/>
    </location>
</feature>
<dbReference type="PANTHER" id="PTHR24173:SF74">
    <property type="entry name" value="ANKYRIN REPEAT DOMAIN-CONTAINING PROTEIN 16"/>
    <property type="match status" value="1"/>
</dbReference>
<reference evidence="6" key="1">
    <citation type="submission" date="2022-08" db="EMBL/GenBank/DDBJ databases">
        <title>Novel sulphate-reducing endosymbionts in the free-living metamonad Anaeramoeba.</title>
        <authorList>
            <person name="Jerlstrom-Hultqvist J."/>
            <person name="Cepicka I."/>
            <person name="Gallot-Lavallee L."/>
            <person name="Salas-Leiva D."/>
            <person name="Curtis B.A."/>
            <person name="Zahonova K."/>
            <person name="Pipaliya S."/>
            <person name="Dacks J."/>
            <person name="Roger A.J."/>
        </authorList>
    </citation>
    <scope>NUCLEOTIDE SEQUENCE</scope>
    <source>
        <strain evidence="6">Busselton2</strain>
    </source>
</reference>
<evidence type="ECO:0000313" key="6">
    <source>
        <dbReference type="EMBL" id="KAJ3423813.1"/>
    </source>
</evidence>
<accession>A0AAV7Y8K3</accession>
<dbReference type="SUPFAM" id="SSF54695">
    <property type="entry name" value="POZ domain"/>
    <property type="match status" value="1"/>
</dbReference>
<dbReference type="GO" id="GO:0000151">
    <property type="term" value="C:ubiquitin ligase complex"/>
    <property type="evidence" value="ECO:0007669"/>
    <property type="project" value="TreeGrafter"/>
</dbReference>
<evidence type="ECO:0000313" key="7">
    <source>
        <dbReference type="Proteomes" id="UP001146793"/>
    </source>
</evidence>
<organism evidence="6 7">
    <name type="scientific">Anaeramoeba flamelloides</name>
    <dbReference type="NCBI Taxonomy" id="1746091"/>
    <lineage>
        <taxon>Eukaryota</taxon>
        <taxon>Metamonada</taxon>
        <taxon>Anaeramoebidae</taxon>
        <taxon>Anaeramoeba</taxon>
    </lineage>
</organism>
<dbReference type="Pfam" id="PF00651">
    <property type="entry name" value="BTB"/>
    <property type="match status" value="1"/>
</dbReference>
<feature type="repeat" description="ANK" evidence="3">
    <location>
        <begin position="431"/>
        <end position="463"/>
    </location>
</feature>
<evidence type="ECO:0000256" key="3">
    <source>
        <dbReference type="PROSITE-ProRule" id="PRU00023"/>
    </source>
</evidence>
<feature type="compositionally biased region" description="Basic and acidic residues" evidence="4">
    <location>
        <begin position="54"/>
        <end position="66"/>
    </location>
</feature>
<keyword evidence="1" id="KW-0677">Repeat</keyword>
<evidence type="ECO:0000256" key="1">
    <source>
        <dbReference type="ARBA" id="ARBA00022737"/>
    </source>
</evidence>
<evidence type="ECO:0000256" key="2">
    <source>
        <dbReference type="ARBA" id="ARBA00023043"/>
    </source>
</evidence>
<dbReference type="Gene3D" id="3.30.710.10">
    <property type="entry name" value="Potassium Channel Kv1.1, Chain A"/>
    <property type="match status" value="1"/>
</dbReference>
<sequence>MFKTKDEQSTSIFESSSAIDLQNYCDLTEFGFEKSSKKSVGVNNQEKKKKNKKGKEQSRKGNKKEEETETDQESESFSKIKNLSSKKKKRSKSYQTNKFSQENQKLFESIRNNDVEQVRKYLKTGTHPFVENHKGHAGLFLSSKSGNLDLTKIFLSYETINTINGKRGFGAFLAAVRKGNLQVIELFLLKHLNPNQKTSKGDTALHVATKAGNLQVVFLLIEYGSYISSLDQEKRTPLMIAAKYGKSEILQLFLNNNIDLERKDKNGCNALYLSCESGNVKIVQELILAGARLNTKSDKGNFPLYLAAHQCNNLLAQLLLTSGAYVDQTYDGWTPLLIACQNGSLQTVKTLLDHQADLHYCDPKDGFSAVFIAIENKHVDIFVELFSRKANLHSVNFYSETPIHIACQVGDLEITTIMIENNVDFDIKDENEMTPLMVAAENDHEEVVKLLLDHGAKIIENDEFQIIDIESFSIQKLLKSYEQICFDFLQLFNRQEFCDYFLDTNFNEKIGFHKEMIICRLENNINNNSNRNCNRNSGRRGSDSNNNNIIHKSDNNDEVDDDDFNKILKTLKCFKIKQLKHFLSWVYSGLIQNNEQKNSIKEISKLLKLNWKSKTGKVSFVNDLKKLYNMNDSKDFTLKLNNDSIVKAHKFVLAARSEMFRGLFLSVNEISQVTDQTEKSQRSFSALIQYFYSDQLPSNLSEKNLDQLFDAVDYYQLSTDSSLNYLIEN</sequence>
<dbReference type="InterPro" id="IPR011333">
    <property type="entry name" value="SKP1/BTB/POZ_sf"/>
</dbReference>
<dbReference type="SMART" id="SM00248">
    <property type="entry name" value="ANK"/>
    <property type="match status" value="10"/>
</dbReference>
<dbReference type="Pfam" id="PF12796">
    <property type="entry name" value="Ank_2"/>
    <property type="match status" value="2"/>
</dbReference>
<proteinExistence type="predicted"/>
<dbReference type="PRINTS" id="PR01415">
    <property type="entry name" value="ANKYRIN"/>
</dbReference>
<dbReference type="SMART" id="SM00225">
    <property type="entry name" value="BTB"/>
    <property type="match status" value="1"/>
</dbReference>
<feature type="repeat" description="ANK" evidence="3">
    <location>
        <begin position="299"/>
        <end position="331"/>
    </location>
</feature>
<dbReference type="InterPro" id="IPR036770">
    <property type="entry name" value="Ankyrin_rpt-contain_sf"/>
</dbReference>
<dbReference type="PROSITE" id="PS50297">
    <property type="entry name" value="ANK_REP_REGION"/>
    <property type="match status" value="6"/>
</dbReference>
<feature type="repeat" description="ANK" evidence="3">
    <location>
        <begin position="331"/>
        <end position="363"/>
    </location>
</feature>
<dbReference type="PROSITE" id="PS50088">
    <property type="entry name" value="ANK_REPEAT"/>
    <property type="match status" value="7"/>
</dbReference>
<dbReference type="SUPFAM" id="SSF48403">
    <property type="entry name" value="Ankyrin repeat"/>
    <property type="match status" value="1"/>
</dbReference>
<dbReference type="Gene3D" id="1.25.40.20">
    <property type="entry name" value="Ankyrin repeat-containing domain"/>
    <property type="match status" value="3"/>
</dbReference>
<dbReference type="GO" id="GO:0006511">
    <property type="term" value="P:ubiquitin-dependent protein catabolic process"/>
    <property type="evidence" value="ECO:0007669"/>
    <property type="project" value="TreeGrafter"/>
</dbReference>
<dbReference type="InterPro" id="IPR002110">
    <property type="entry name" value="Ankyrin_rpt"/>
</dbReference>
<feature type="repeat" description="ANK" evidence="3">
    <location>
        <begin position="398"/>
        <end position="430"/>
    </location>
</feature>
<dbReference type="Proteomes" id="UP001146793">
    <property type="component" value="Unassembled WGS sequence"/>
</dbReference>
<feature type="region of interest" description="Disordered" evidence="4">
    <location>
        <begin position="36"/>
        <end position="97"/>
    </location>
</feature>
<dbReference type="PANTHER" id="PTHR24173">
    <property type="entry name" value="ANKYRIN REPEAT CONTAINING"/>
    <property type="match status" value="1"/>
</dbReference>
<dbReference type="Pfam" id="PF00023">
    <property type="entry name" value="Ank"/>
    <property type="match status" value="1"/>
</dbReference>
<feature type="repeat" description="ANK" evidence="3">
    <location>
        <begin position="233"/>
        <end position="265"/>
    </location>
</feature>
<evidence type="ECO:0000259" key="5">
    <source>
        <dbReference type="PROSITE" id="PS50097"/>
    </source>
</evidence>
<feature type="repeat" description="ANK" evidence="3">
    <location>
        <begin position="266"/>
        <end position="298"/>
    </location>
</feature>
<protein>
    <submittedName>
        <fullName evidence="6">No mechanoreceptor potential c isoform d-related</fullName>
    </submittedName>
</protein>
<gene>
    <name evidence="6" type="ORF">M0812_30349</name>
</gene>
<dbReference type="PROSITE" id="PS50097">
    <property type="entry name" value="BTB"/>
    <property type="match status" value="1"/>
</dbReference>
<feature type="repeat" description="ANK" evidence="3">
    <location>
        <begin position="200"/>
        <end position="232"/>
    </location>
</feature>